<dbReference type="AlphaFoldDB" id="A0A9D9N3B6"/>
<proteinExistence type="predicted"/>
<name>A0A9D9N3B6_9SPIR</name>
<gene>
    <name evidence="2" type="ORF">IAA81_10400</name>
</gene>
<dbReference type="Proteomes" id="UP000823638">
    <property type="component" value="Unassembled WGS sequence"/>
</dbReference>
<protein>
    <submittedName>
        <fullName evidence="2">Uncharacterized protein</fullName>
    </submittedName>
</protein>
<organism evidence="2 3">
    <name type="scientific">Candidatus Gallitreponema excrementavium</name>
    <dbReference type="NCBI Taxonomy" id="2840840"/>
    <lineage>
        <taxon>Bacteria</taxon>
        <taxon>Pseudomonadati</taxon>
        <taxon>Spirochaetota</taxon>
        <taxon>Spirochaetia</taxon>
        <taxon>Spirochaetales</taxon>
        <taxon>Candidatus Gallitreponema</taxon>
    </lineage>
</organism>
<reference evidence="2" key="2">
    <citation type="journal article" date="2021" name="PeerJ">
        <title>Extensive microbial diversity within the chicken gut microbiome revealed by metagenomics and culture.</title>
        <authorList>
            <person name="Gilroy R."/>
            <person name="Ravi A."/>
            <person name="Getino M."/>
            <person name="Pursley I."/>
            <person name="Horton D.L."/>
            <person name="Alikhan N.F."/>
            <person name="Baker D."/>
            <person name="Gharbi K."/>
            <person name="Hall N."/>
            <person name="Watson M."/>
            <person name="Adriaenssens E.M."/>
            <person name="Foster-Nyarko E."/>
            <person name="Jarju S."/>
            <person name="Secka A."/>
            <person name="Antonio M."/>
            <person name="Oren A."/>
            <person name="Chaudhuri R.R."/>
            <person name="La Ragione R."/>
            <person name="Hildebrand F."/>
            <person name="Pallen M.J."/>
        </authorList>
    </citation>
    <scope>NUCLEOTIDE SEQUENCE</scope>
    <source>
        <strain evidence="2">10532</strain>
    </source>
</reference>
<keyword evidence="1" id="KW-0732">Signal</keyword>
<evidence type="ECO:0000313" key="2">
    <source>
        <dbReference type="EMBL" id="MBO8458613.1"/>
    </source>
</evidence>
<sequence length="117" mass="13865">MKKSALIFLFFFMMSGFLFAQKYRYVAVMANSSTNACISVMDYPEKVAEEKLNELFFAANTSEEKFIAESGVQNIKYFYDLGYLTLLYIDFTKDKENPEYNYINNWQELIEYIRGKR</sequence>
<evidence type="ECO:0000313" key="3">
    <source>
        <dbReference type="Proteomes" id="UP000823638"/>
    </source>
</evidence>
<dbReference type="EMBL" id="JADIMM010000117">
    <property type="protein sequence ID" value="MBO8458613.1"/>
    <property type="molecule type" value="Genomic_DNA"/>
</dbReference>
<evidence type="ECO:0000256" key="1">
    <source>
        <dbReference type="SAM" id="SignalP"/>
    </source>
</evidence>
<feature type="signal peptide" evidence="1">
    <location>
        <begin position="1"/>
        <end position="20"/>
    </location>
</feature>
<reference evidence="2" key="1">
    <citation type="submission" date="2020-10" db="EMBL/GenBank/DDBJ databases">
        <authorList>
            <person name="Gilroy R."/>
        </authorList>
    </citation>
    <scope>NUCLEOTIDE SEQUENCE</scope>
    <source>
        <strain evidence="2">10532</strain>
    </source>
</reference>
<feature type="chain" id="PRO_5039623605" evidence="1">
    <location>
        <begin position="21"/>
        <end position="117"/>
    </location>
</feature>
<comment type="caution">
    <text evidence="2">The sequence shown here is derived from an EMBL/GenBank/DDBJ whole genome shotgun (WGS) entry which is preliminary data.</text>
</comment>
<accession>A0A9D9N3B6</accession>